<protein>
    <recommendedName>
        <fullName evidence="8">Disulfide bond formation protein B</fullName>
    </recommendedName>
</protein>
<keyword evidence="7" id="KW-1185">Reference proteome</keyword>
<comment type="subcellular location">
    <subcellularLocation>
        <location evidence="1">Membrane</location>
        <topology evidence="1">Multi-pass membrane protein</topology>
    </subcellularLocation>
</comment>
<dbReference type="GO" id="GO:0006457">
    <property type="term" value="P:protein folding"/>
    <property type="evidence" value="ECO:0007669"/>
    <property type="project" value="InterPro"/>
</dbReference>
<dbReference type="Pfam" id="PF02600">
    <property type="entry name" value="DsbB"/>
    <property type="match status" value="1"/>
</dbReference>
<dbReference type="AlphaFoldDB" id="W2V166"/>
<feature type="transmembrane region" description="Helical" evidence="5">
    <location>
        <begin position="47"/>
        <end position="63"/>
    </location>
</feature>
<sequence length="172" mass="19856">MLKKPIYMPVIGGTYFLCSLVLVVVTIIYDWQEGSQGICILCRIQRIPYYVICILTAFIFFIRGNRISRFVYACCFFCLIITLMVSIFHILVIHKVVSVPGICKPQPLQIVLLDNGHYSIQPNLQKYGSCDQAQTFLNIALPYWNVFYSLFIIFTVVLYVQRIKKNNYVSSS</sequence>
<dbReference type="GO" id="GO:0015035">
    <property type="term" value="F:protein-disulfide reductase activity"/>
    <property type="evidence" value="ECO:0007669"/>
    <property type="project" value="InterPro"/>
</dbReference>
<gene>
    <name evidence="6" type="ORF">P857_312</name>
</gene>
<dbReference type="Gene3D" id="1.20.1550.10">
    <property type="entry name" value="DsbB-like"/>
    <property type="match status" value="1"/>
</dbReference>
<evidence type="ECO:0000313" key="6">
    <source>
        <dbReference type="EMBL" id="ETO91397.1"/>
    </source>
</evidence>
<organism evidence="6 7">
    <name type="scientific">Candidatus Xenolissoclinum pacificiensis L6</name>
    <dbReference type="NCBI Taxonomy" id="1401685"/>
    <lineage>
        <taxon>Bacteria</taxon>
        <taxon>Pseudomonadati</taxon>
        <taxon>Pseudomonadota</taxon>
        <taxon>Alphaproteobacteria</taxon>
        <taxon>Rickettsiales</taxon>
        <taxon>Anaplasmataceae</taxon>
        <taxon>Candidatus Xenolissoclinum</taxon>
    </lineage>
</organism>
<evidence type="ECO:0000256" key="3">
    <source>
        <dbReference type="ARBA" id="ARBA00022989"/>
    </source>
</evidence>
<dbReference type="SUPFAM" id="SSF158442">
    <property type="entry name" value="DsbB-like"/>
    <property type="match status" value="1"/>
</dbReference>
<evidence type="ECO:0008006" key="8">
    <source>
        <dbReference type="Google" id="ProtNLM"/>
    </source>
</evidence>
<dbReference type="STRING" id="1401685.P857_312"/>
<evidence type="ECO:0000256" key="2">
    <source>
        <dbReference type="ARBA" id="ARBA00022692"/>
    </source>
</evidence>
<evidence type="ECO:0000256" key="1">
    <source>
        <dbReference type="ARBA" id="ARBA00004141"/>
    </source>
</evidence>
<dbReference type="EMBL" id="AXCJ01000005">
    <property type="protein sequence ID" value="ETO91397.1"/>
    <property type="molecule type" value="Genomic_DNA"/>
</dbReference>
<evidence type="ECO:0000256" key="4">
    <source>
        <dbReference type="ARBA" id="ARBA00023136"/>
    </source>
</evidence>
<feature type="transmembrane region" description="Helical" evidence="5">
    <location>
        <begin position="7"/>
        <end position="27"/>
    </location>
</feature>
<evidence type="ECO:0000256" key="5">
    <source>
        <dbReference type="SAM" id="Phobius"/>
    </source>
</evidence>
<proteinExistence type="predicted"/>
<name>W2V166_9RICK</name>
<reference evidence="6 7" key="1">
    <citation type="journal article" date="2013" name="PLoS ONE">
        <title>Bacterial endosymbiosis in a chordate host: long-term co-evolution and conservation of secondary metabolism.</title>
        <authorList>
            <person name="Kwan J.C."/>
            <person name="Schmidt E.W."/>
        </authorList>
    </citation>
    <scope>NUCLEOTIDE SEQUENCE [LARGE SCALE GENOMIC DNA]</scope>
    <source>
        <strain evidence="7">L6</strain>
    </source>
</reference>
<keyword evidence="2 5" id="KW-0812">Transmembrane</keyword>
<comment type="caution">
    <text evidence="6">The sequence shown here is derived from an EMBL/GenBank/DDBJ whole genome shotgun (WGS) entry which is preliminary data.</text>
</comment>
<keyword evidence="4 5" id="KW-0472">Membrane</keyword>
<evidence type="ECO:0000313" key="7">
    <source>
        <dbReference type="Proteomes" id="UP000018951"/>
    </source>
</evidence>
<dbReference type="InterPro" id="IPR003752">
    <property type="entry name" value="DiS_bond_form_DsbB/BdbC"/>
</dbReference>
<dbReference type="Proteomes" id="UP000018951">
    <property type="component" value="Unassembled WGS sequence"/>
</dbReference>
<dbReference type="InterPro" id="IPR023380">
    <property type="entry name" value="DsbB-like_sf"/>
</dbReference>
<accession>W2V166</accession>
<feature type="transmembrane region" description="Helical" evidence="5">
    <location>
        <begin position="141"/>
        <end position="160"/>
    </location>
</feature>
<keyword evidence="3 5" id="KW-1133">Transmembrane helix</keyword>
<feature type="transmembrane region" description="Helical" evidence="5">
    <location>
        <begin position="70"/>
        <end position="92"/>
    </location>
</feature>
<dbReference type="GO" id="GO:0016020">
    <property type="term" value="C:membrane"/>
    <property type="evidence" value="ECO:0007669"/>
    <property type="project" value="UniProtKB-SubCell"/>
</dbReference>